<evidence type="ECO:0000256" key="6">
    <source>
        <dbReference type="ARBA" id="ARBA00022771"/>
    </source>
</evidence>
<keyword evidence="5" id="KW-0479">Metal-binding</keyword>
<evidence type="ECO:0000259" key="10">
    <source>
        <dbReference type="PROSITE" id="PS50089"/>
    </source>
</evidence>
<evidence type="ECO:0000313" key="12">
    <source>
        <dbReference type="Proteomes" id="UP001632038"/>
    </source>
</evidence>
<dbReference type="AlphaFoldDB" id="A0ABD3BM73"/>
<evidence type="ECO:0000256" key="3">
    <source>
        <dbReference type="ARBA" id="ARBA00012483"/>
    </source>
</evidence>
<dbReference type="InterPro" id="IPR024766">
    <property type="entry name" value="Znf_RING_H2"/>
</dbReference>
<comment type="caution">
    <text evidence="11">The sequence shown here is derived from an EMBL/GenBank/DDBJ whole genome shotgun (WGS) entry which is preliminary data.</text>
</comment>
<keyword evidence="7" id="KW-0833">Ubl conjugation pathway</keyword>
<dbReference type="PANTHER" id="PTHR22937">
    <property type="entry name" value="E3 UBIQUITIN-PROTEIN LIGASE RNF165"/>
    <property type="match status" value="1"/>
</dbReference>
<evidence type="ECO:0000256" key="5">
    <source>
        <dbReference type="ARBA" id="ARBA00022723"/>
    </source>
</evidence>
<dbReference type="InterPro" id="IPR045191">
    <property type="entry name" value="MBR1/2-like"/>
</dbReference>
<keyword evidence="6 9" id="KW-0863">Zinc-finger</keyword>
<protein>
    <recommendedName>
        <fullName evidence="3">RING-type E3 ubiquitin transferase</fullName>
        <ecNumber evidence="3">2.3.2.27</ecNumber>
    </recommendedName>
</protein>
<dbReference type="GO" id="GO:0061630">
    <property type="term" value="F:ubiquitin protein ligase activity"/>
    <property type="evidence" value="ECO:0007669"/>
    <property type="project" value="UniProtKB-EC"/>
</dbReference>
<dbReference type="Pfam" id="PF12678">
    <property type="entry name" value="zf-rbx1"/>
    <property type="match status" value="1"/>
</dbReference>
<comment type="pathway">
    <text evidence="2">Protein modification; protein ubiquitination.</text>
</comment>
<dbReference type="InterPro" id="IPR001841">
    <property type="entry name" value="Znf_RING"/>
</dbReference>
<evidence type="ECO:0000256" key="9">
    <source>
        <dbReference type="PROSITE-ProRule" id="PRU00175"/>
    </source>
</evidence>
<evidence type="ECO:0000256" key="4">
    <source>
        <dbReference type="ARBA" id="ARBA00022679"/>
    </source>
</evidence>
<organism evidence="11 12">
    <name type="scientific">Castilleja foliolosa</name>
    <dbReference type="NCBI Taxonomy" id="1961234"/>
    <lineage>
        <taxon>Eukaryota</taxon>
        <taxon>Viridiplantae</taxon>
        <taxon>Streptophyta</taxon>
        <taxon>Embryophyta</taxon>
        <taxon>Tracheophyta</taxon>
        <taxon>Spermatophyta</taxon>
        <taxon>Magnoliopsida</taxon>
        <taxon>eudicotyledons</taxon>
        <taxon>Gunneridae</taxon>
        <taxon>Pentapetalae</taxon>
        <taxon>asterids</taxon>
        <taxon>lamiids</taxon>
        <taxon>Lamiales</taxon>
        <taxon>Orobanchaceae</taxon>
        <taxon>Pedicularideae</taxon>
        <taxon>Castillejinae</taxon>
        <taxon>Castilleja</taxon>
    </lineage>
</organism>
<evidence type="ECO:0000313" key="11">
    <source>
        <dbReference type="EMBL" id="KAL3618387.1"/>
    </source>
</evidence>
<dbReference type="SMART" id="SM00184">
    <property type="entry name" value="RING"/>
    <property type="match status" value="1"/>
</dbReference>
<dbReference type="GO" id="GO:0008270">
    <property type="term" value="F:zinc ion binding"/>
    <property type="evidence" value="ECO:0007669"/>
    <property type="project" value="UniProtKB-KW"/>
</dbReference>
<comment type="catalytic activity">
    <reaction evidence="1">
        <text>S-ubiquitinyl-[E2 ubiquitin-conjugating enzyme]-L-cysteine + [acceptor protein]-L-lysine = [E2 ubiquitin-conjugating enzyme]-L-cysteine + N(6)-ubiquitinyl-[acceptor protein]-L-lysine.</text>
        <dbReference type="EC" id="2.3.2.27"/>
    </reaction>
</comment>
<evidence type="ECO:0000256" key="1">
    <source>
        <dbReference type="ARBA" id="ARBA00000900"/>
    </source>
</evidence>
<reference evidence="12" key="1">
    <citation type="journal article" date="2024" name="IScience">
        <title>Strigolactones Initiate the Formation of Haustorium-like Structures in Castilleja.</title>
        <authorList>
            <person name="Buerger M."/>
            <person name="Peterson D."/>
            <person name="Chory J."/>
        </authorList>
    </citation>
    <scope>NUCLEOTIDE SEQUENCE [LARGE SCALE GENOMIC DNA]</scope>
</reference>
<sequence length="180" mass="21370">MVNEYTNRRLAPMVQRVEALPERPHLNLQHRAELRREREREIHLLNSNDINIIAWISQLEARARLYARARLRDFSRDVDDYYYGHVMSSYLENRVSENRLANKEQICTICQDDLCKNPMNIATTLDCRHEYHFSCIKQWLQRKNVCPLCNKIVVPIDSEIGRLDRVLWACLFSIGFCGFD</sequence>
<dbReference type="InterPro" id="IPR013083">
    <property type="entry name" value="Znf_RING/FYVE/PHD"/>
</dbReference>
<keyword evidence="11" id="KW-0012">Acyltransferase</keyword>
<proteinExistence type="predicted"/>
<name>A0ABD3BM73_9LAMI</name>
<evidence type="ECO:0000256" key="7">
    <source>
        <dbReference type="ARBA" id="ARBA00022786"/>
    </source>
</evidence>
<dbReference type="PROSITE" id="PS50089">
    <property type="entry name" value="ZF_RING_2"/>
    <property type="match status" value="1"/>
</dbReference>
<accession>A0ABD3BM73</accession>
<gene>
    <name evidence="11" type="primary">RHB1A_2</name>
    <name evidence="11" type="ORF">CASFOL_038708</name>
</gene>
<dbReference type="Proteomes" id="UP001632038">
    <property type="component" value="Unassembled WGS sequence"/>
</dbReference>
<feature type="domain" description="RING-type" evidence="10">
    <location>
        <begin position="107"/>
        <end position="150"/>
    </location>
</feature>
<dbReference type="EC" id="2.3.2.27" evidence="3"/>
<keyword evidence="8" id="KW-0862">Zinc</keyword>
<dbReference type="EMBL" id="JAVIJP010000081">
    <property type="protein sequence ID" value="KAL3618387.1"/>
    <property type="molecule type" value="Genomic_DNA"/>
</dbReference>
<evidence type="ECO:0000256" key="8">
    <source>
        <dbReference type="ARBA" id="ARBA00022833"/>
    </source>
</evidence>
<evidence type="ECO:0000256" key="2">
    <source>
        <dbReference type="ARBA" id="ARBA00004906"/>
    </source>
</evidence>
<dbReference type="Gene3D" id="3.30.40.10">
    <property type="entry name" value="Zinc/RING finger domain, C3HC4 (zinc finger)"/>
    <property type="match status" value="1"/>
</dbReference>
<dbReference type="PANTHER" id="PTHR22937:SF163">
    <property type="entry name" value="RING-TYPE E3 UBIQUITIN TRANSFERASE"/>
    <property type="match status" value="1"/>
</dbReference>
<dbReference type="SUPFAM" id="SSF57850">
    <property type="entry name" value="RING/U-box"/>
    <property type="match status" value="1"/>
</dbReference>
<keyword evidence="4 11" id="KW-0808">Transferase</keyword>
<keyword evidence="12" id="KW-1185">Reference proteome</keyword>